<dbReference type="GO" id="GO:0000287">
    <property type="term" value="F:magnesium ion binding"/>
    <property type="evidence" value="ECO:0007669"/>
    <property type="project" value="InterPro"/>
</dbReference>
<evidence type="ECO:0000256" key="2">
    <source>
        <dbReference type="ARBA" id="ARBA00022723"/>
    </source>
</evidence>
<gene>
    <name evidence="7" type="ORF">VITISV_024711</name>
</gene>
<evidence type="ECO:0008006" key="8">
    <source>
        <dbReference type="Google" id="ProtNLM"/>
    </source>
</evidence>
<dbReference type="Pfam" id="PF03936">
    <property type="entry name" value="Terpene_synth_C"/>
    <property type="match status" value="1"/>
</dbReference>
<dbReference type="AlphaFoldDB" id="A5B7V4"/>
<proteinExistence type="predicted"/>
<feature type="domain" description="Terpene synthase N-terminal" evidence="5">
    <location>
        <begin position="38"/>
        <end position="211"/>
    </location>
</feature>
<dbReference type="SUPFAM" id="SSF48576">
    <property type="entry name" value="Terpenoid synthases"/>
    <property type="match status" value="1"/>
</dbReference>
<name>A5B7V4_VITVI</name>
<dbReference type="SUPFAM" id="SSF48239">
    <property type="entry name" value="Terpenoid cyclases/Protein prenyltransferases"/>
    <property type="match status" value="1"/>
</dbReference>
<dbReference type="GO" id="GO:0016102">
    <property type="term" value="P:diterpenoid biosynthetic process"/>
    <property type="evidence" value="ECO:0007669"/>
    <property type="project" value="InterPro"/>
</dbReference>
<dbReference type="FunFam" id="1.50.10.130:FF:000001">
    <property type="entry name" value="Isoprene synthase, chloroplastic"/>
    <property type="match status" value="1"/>
</dbReference>
<dbReference type="InterPro" id="IPR005630">
    <property type="entry name" value="Terpene_synthase_metal-bd"/>
</dbReference>
<dbReference type="PANTHER" id="PTHR31225">
    <property type="entry name" value="OS04G0344100 PROTEIN-RELATED"/>
    <property type="match status" value="1"/>
</dbReference>
<evidence type="ECO:0000313" key="7">
    <source>
        <dbReference type="EMBL" id="CAN76554.1"/>
    </source>
</evidence>
<dbReference type="CDD" id="cd00684">
    <property type="entry name" value="Terpene_cyclase_plant_C1"/>
    <property type="match status" value="1"/>
</dbReference>
<dbReference type="InterPro" id="IPR008949">
    <property type="entry name" value="Isoprenoid_synthase_dom_sf"/>
</dbReference>
<dbReference type="Gene3D" id="1.10.600.10">
    <property type="entry name" value="Farnesyl Diphosphate Synthase"/>
    <property type="match status" value="1"/>
</dbReference>
<evidence type="ECO:0000256" key="1">
    <source>
        <dbReference type="ARBA" id="ARBA00001946"/>
    </source>
</evidence>
<evidence type="ECO:0000256" key="4">
    <source>
        <dbReference type="ARBA" id="ARBA00023239"/>
    </source>
</evidence>
<dbReference type="EMBL" id="AM449733">
    <property type="protein sequence ID" value="CAN76554.1"/>
    <property type="molecule type" value="Genomic_DNA"/>
</dbReference>
<dbReference type="Pfam" id="PF01397">
    <property type="entry name" value="Terpene_synth"/>
    <property type="match status" value="1"/>
</dbReference>
<dbReference type="FunFam" id="1.10.600.10:FF:000007">
    <property type="entry name" value="Isoprene synthase, chloroplastic"/>
    <property type="match status" value="1"/>
</dbReference>
<dbReference type="SFLD" id="SFLDS00005">
    <property type="entry name" value="Isoprenoid_Synthase_Type_I"/>
    <property type="match status" value="1"/>
</dbReference>
<feature type="domain" description="Terpene synthase metal-binding" evidence="6">
    <location>
        <begin position="269"/>
        <end position="510"/>
    </location>
</feature>
<comment type="cofactor">
    <cofactor evidence="1">
        <name>Mg(2+)</name>
        <dbReference type="ChEBI" id="CHEBI:18420"/>
    </cofactor>
</comment>
<dbReference type="PANTHER" id="PTHR31225:SF94">
    <property type="entry name" value="ALPHA-FARNESENE SYNTHASE"/>
    <property type="match status" value="1"/>
</dbReference>
<evidence type="ECO:0000259" key="5">
    <source>
        <dbReference type="Pfam" id="PF01397"/>
    </source>
</evidence>
<dbReference type="InterPro" id="IPR050148">
    <property type="entry name" value="Terpene_synthase-like"/>
</dbReference>
<dbReference type="GO" id="GO:0010333">
    <property type="term" value="F:terpene synthase activity"/>
    <property type="evidence" value="ECO:0007669"/>
    <property type="project" value="InterPro"/>
</dbReference>
<dbReference type="InterPro" id="IPR008930">
    <property type="entry name" value="Terpenoid_cyclase/PrenylTrfase"/>
</dbReference>
<reference evidence="7" key="1">
    <citation type="journal article" date="2007" name="PLoS ONE">
        <title>The first genome sequence of an elite grapevine cultivar (Pinot noir Vitis vinifera L.): coping with a highly heterozygous genome.</title>
        <authorList>
            <person name="Velasco R."/>
            <person name="Zharkikh A."/>
            <person name="Troggio M."/>
            <person name="Cartwright D.A."/>
            <person name="Cestaro A."/>
            <person name="Pruss D."/>
            <person name="Pindo M."/>
            <person name="FitzGerald L.M."/>
            <person name="Vezzulli S."/>
            <person name="Reid J."/>
            <person name="Malacarne G."/>
            <person name="Iliev D."/>
            <person name="Coppola G."/>
            <person name="Wardell B."/>
            <person name="Micheletti D."/>
            <person name="Macalma T."/>
            <person name="Facci M."/>
            <person name="Mitchell J.T."/>
            <person name="Perazzolli M."/>
            <person name="Eldredge G."/>
            <person name="Gatto P."/>
            <person name="Oyzerski R."/>
            <person name="Moretto M."/>
            <person name="Gutin N."/>
            <person name="Stefanini M."/>
            <person name="Chen Y."/>
            <person name="Segala C."/>
            <person name="Davenport C."/>
            <person name="Dematte L."/>
            <person name="Mraz A."/>
            <person name="Battilana J."/>
            <person name="Stormo K."/>
            <person name="Costa F."/>
            <person name="Tao Q."/>
            <person name="Si-Ammour A."/>
            <person name="Harkins T."/>
            <person name="Lackey A."/>
            <person name="Perbost C."/>
            <person name="Taillon B."/>
            <person name="Stella A."/>
            <person name="Solovyev V."/>
            <person name="Fawcett J.A."/>
            <person name="Sterck L."/>
            <person name="Vandepoele K."/>
            <person name="Grando S.M."/>
            <person name="Toppo S."/>
            <person name="Moser C."/>
            <person name="Lanchbury J."/>
            <person name="Bogden R."/>
            <person name="Skolnick M."/>
            <person name="Sgaramella V."/>
            <person name="Bhatnagar S.K."/>
            <person name="Fontana P."/>
            <person name="Gutin A."/>
            <person name="Van de Peer Y."/>
            <person name="Salamini F."/>
            <person name="Viola R."/>
        </authorList>
    </citation>
    <scope>NUCLEOTIDE SEQUENCE</scope>
</reference>
<keyword evidence="4" id="KW-0456">Lyase</keyword>
<evidence type="ECO:0000256" key="3">
    <source>
        <dbReference type="ARBA" id="ARBA00022842"/>
    </source>
</evidence>
<keyword evidence="3" id="KW-0460">Magnesium</keyword>
<dbReference type="InterPro" id="IPR036965">
    <property type="entry name" value="Terpene_synth_N_sf"/>
</dbReference>
<keyword evidence="2" id="KW-0479">Metal-binding</keyword>
<dbReference type="Gene3D" id="1.50.10.130">
    <property type="entry name" value="Terpene synthase, N-terminal domain"/>
    <property type="match status" value="1"/>
</dbReference>
<dbReference type="InterPro" id="IPR001906">
    <property type="entry name" value="Terpene_synth_N"/>
</dbReference>
<sequence length="569" mass="65131">MDSANHIQNSQEFLQCQAKSEGVGTISQRRSANYKPNIWKYDCVQSLTSEYMGEPYTRQVQQLKGEVRRVFVEVVEPLAKLEFIDSIKKLGLGNFFEEEIREALDTIMSDKNNSPGIKANLYAAALCFRLLRQHGYGVSQDMFSGFMEEVGMFSKSTCTNVKGMIELFEASHLALEGENILDEAKAFSSGYLKEIISNLDNNLAKQVVHSLERPLHWRVQCFDIRWYIDFYEEEGVMNLDLLKLAKLNFNMVQAVHQKDLKHISRWWRNLGLIENLSFTRDRLVESFLCGVGFSSEPQHGSFPFRLCITKVIIFIQVLDDVYDIYGSLDELEQFTNAVDRWDSKEIQQLPESMKLCFQVLQDTTNAVANEIQKEKGWDNVLPMLQQAWANFCKSLFVEAKWYNKGYTPTLQEYLSNAWISSSVSLLSVHAIFFCVPHEAKEEMVDFLEKNQELVYSSSLILRLCNDLGTLEAELERGDAASSVLCYMKEVNVSEEISRTHIRGMIVKTWKNMNGHCIASSPLLQPIINIITNIARVAQWIYQYGDGLGIPDRETKAQILSLLIEPLGIN</sequence>
<dbReference type="SFLD" id="SFLDG01019">
    <property type="entry name" value="Terpene_Cyclase_Like_1_C_Termi"/>
    <property type="match status" value="1"/>
</dbReference>
<dbReference type="InterPro" id="IPR034741">
    <property type="entry name" value="Terpene_cyclase-like_1_C"/>
</dbReference>
<evidence type="ECO:0000259" key="6">
    <source>
        <dbReference type="Pfam" id="PF03936"/>
    </source>
</evidence>
<accession>A5B7V4</accession>
<protein>
    <recommendedName>
        <fullName evidence="8">Alpha-farnesene synthase</fullName>
    </recommendedName>
</protein>
<dbReference type="InterPro" id="IPR044814">
    <property type="entry name" value="Terpene_cyclase_plant_C1"/>
</dbReference>
<organism evidence="7">
    <name type="scientific">Vitis vinifera</name>
    <name type="common">Grape</name>
    <dbReference type="NCBI Taxonomy" id="29760"/>
    <lineage>
        <taxon>Eukaryota</taxon>
        <taxon>Viridiplantae</taxon>
        <taxon>Streptophyta</taxon>
        <taxon>Embryophyta</taxon>
        <taxon>Tracheophyta</taxon>
        <taxon>Spermatophyta</taxon>
        <taxon>Magnoliopsida</taxon>
        <taxon>eudicotyledons</taxon>
        <taxon>Gunneridae</taxon>
        <taxon>Pentapetalae</taxon>
        <taxon>rosids</taxon>
        <taxon>Vitales</taxon>
        <taxon>Vitaceae</taxon>
        <taxon>Viteae</taxon>
        <taxon>Vitis</taxon>
    </lineage>
</organism>